<dbReference type="EMBL" id="PKHC01000001">
    <property type="protein sequence ID" value="PKZ19818.1"/>
    <property type="molecule type" value="Genomic_DNA"/>
</dbReference>
<keyword evidence="1" id="KW-0540">Nuclease</keyword>
<evidence type="ECO:0000256" key="3">
    <source>
        <dbReference type="ARBA" id="ARBA00022806"/>
    </source>
</evidence>
<evidence type="ECO:0000256" key="4">
    <source>
        <dbReference type="ARBA" id="ARBA00022839"/>
    </source>
</evidence>
<dbReference type="InterPro" id="IPR027417">
    <property type="entry name" value="P-loop_NTPase"/>
</dbReference>
<comment type="caution">
    <text evidence="7">The sequence shown here is derived from an EMBL/GenBank/DDBJ whole genome shotgun (WGS) entry which is preliminary data.</text>
</comment>
<dbReference type="SUPFAM" id="SSF52540">
    <property type="entry name" value="P-loop containing nucleoside triphosphate hydrolases"/>
    <property type="match status" value="1"/>
</dbReference>
<dbReference type="GO" id="GO:0004386">
    <property type="term" value="F:helicase activity"/>
    <property type="evidence" value="ECO:0007669"/>
    <property type="project" value="UniProtKB-KW"/>
</dbReference>
<dbReference type="RefSeq" id="WP_101886126.1">
    <property type="nucleotide sequence ID" value="NZ_PKHB01000001.1"/>
</dbReference>
<keyword evidence="3 7" id="KW-0347">Helicase</keyword>
<evidence type="ECO:0000256" key="2">
    <source>
        <dbReference type="ARBA" id="ARBA00022763"/>
    </source>
</evidence>
<evidence type="ECO:0000313" key="8">
    <source>
        <dbReference type="Proteomes" id="UP000235111"/>
    </source>
</evidence>
<evidence type="ECO:0000259" key="6">
    <source>
        <dbReference type="Pfam" id="PF12705"/>
    </source>
</evidence>
<evidence type="ECO:0000256" key="1">
    <source>
        <dbReference type="ARBA" id="ARBA00022722"/>
    </source>
</evidence>
<reference evidence="7 8" key="1">
    <citation type="submission" date="2017-12" db="EMBL/GenBank/DDBJ databases">
        <title>Phylogenetic diversity of female urinary microbiome.</title>
        <authorList>
            <person name="Thomas-White K."/>
            <person name="Wolfe A.J."/>
        </authorList>
    </citation>
    <scope>NUCLEOTIDE SEQUENCE [LARGE SCALE GENOMIC DNA]</scope>
    <source>
        <strain evidence="7 8">UMB0912</strain>
    </source>
</reference>
<gene>
    <name evidence="7" type="ORF">CYJ59_05335</name>
</gene>
<dbReference type="PANTHER" id="PTHR11070:SF59">
    <property type="entry name" value="DNA 3'-5' HELICASE"/>
    <property type="match status" value="1"/>
</dbReference>
<proteinExistence type="predicted"/>
<evidence type="ECO:0000256" key="5">
    <source>
        <dbReference type="ARBA" id="ARBA00023204"/>
    </source>
</evidence>
<keyword evidence="3 7" id="KW-0067">ATP-binding</keyword>
<protein>
    <submittedName>
        <fullName evidence="7">Helicase</fullName>
    </submittedName>
</protein>
<keyword evidence="4" id="KW-0269">Exonuclease</keyword>
<dbReference type="InterPro" id="IPR000212">
    <property type="entry name" value="DNA_helicase_UvrD/REP"/>
</dbReference>
<dbReference type="Proteomes" id="UP000235111">
    <property type="component" value="Unassembled WGS sequence"/>
</dbReference>
<dbReference type="Gene3D" id="3.40.50.300">
    <property type="entry name" value="P-loop containing nucleotide triphosphate hydrolases"/>
    <property type="match status" value="1"/>
</dbReference>
<keyword evidence="4" id="KW-0378">Hydrolase</keyword>
<keyword evidence="2" id="KW-0227">DNA damage</keyword>
<name>A0ABX4SF55_9BIFI</name>
<dbReference type="PANTHER" id="PTHR11070">
    <property type="entry name" value="UVRD / RECB / PCRA DNA HELICASE FAMILY MEMBER"/>
    <property type="match status" value="1"/>
</dbReference>
<feature type="domain" description="PD-(D/E)XK endonuclease-like" evidence="6">
    <location>
        <begin position="1250"/>
        <end position="1431"/>
    </location>
</feature>
<organism evidence="7 8">
    <name type="scientific">Gardnerella leopoldii</name>
    <dbReference type="NCBI Taxonomy" id="2792978"/>
    <lineage>
        <taxon>Bacteria</taxon>
        <taxon>Bacillati</taxon>
        <taxon>Actinomycetota</taxon>
        <taxon>Actinomycetes</taxon>
        <taxon>Bifidobacteriales</taxon>
        <taxon>Bifidobacteriaceae</taxon>
        <taxon>Gardnerella</taxon>
    </lineage>
</organism>
<sequence>MSEDTVLQALFDGTLRNSSGNVTNALLVYGAPNTGKTQFAVRAAISGYKRWSHNVTAMAVQNRVLASKIDNIIIRQIGVSKQSRPVGTLASLAFNIISACCKLKNEPSPKLLNGAEQDSLLRKVLRAHIEHVMRGDNGDCNICALFKDYFETSQWVIPLTCAVSNTSATSAPSAPSTTQAAQAASSSPEFLADSFDINNAFMHQLRDMLARLDELGISDFESENSVLCALSDEQSYANNSDILQTSVLIKRRLTQWRLAFALRAEYRKIIADTYKSSFRLDASQLLVEGAKSARELGEHGLVNSSEIPALLVVDDYQDITLAGLSFIETLSKIGTRLVLLANPDESVQSFRGAYPDYAISAALDELNAAEQTLEYTGFADSCENSSDDSADSSKNYSADPTFANYTQAPSMRELLASRVSLSLTSQYKTDVALPNRPWKMPKFVGSLPIEPIETPQNSHLNSDDTVFTALYRSQREELDAVIWQMKQSHVNNKRKWSDMALIAHDNSTVRLFGEQLRASGVPVRYSLVTRPLKDEPFVQGLFALIELAQFAQHGFSGIVEQVKHGRSLQNLASWVRLRVQNIMDSPLSSITKSDSGFYGDLDVEIPAKLYSVDSLMRSLSSLSAVLIEKNCENNKSFESNAPLRNLVHNWDLLQNSLHNAQSKAYFESQILVDNSRIDGSSNDLMPLSLDACYLLCVADVARFIDDDSNVRKDSLVRFDYSSNSAALSKEKLSKDALSEDSYFNDSTVLQILQNMAPRNPHVASFVKLWKNVQILASRMHNNPDLSSAQYALGEAWNICHVAERWQRMSLQHDSEGYRANDRLDAAMRLFDYVSSYASSDISSMNTFDDTFRQENIVGIADFIAQVRGMEIEADSLAKVAPVPDAVTLTTPAGSVGKHWNLVWMPTLQQRVWPNLASRSTMFGAESLANIILHSKISASKLTVNASLLSNNDKSAVFASEQRSFLLAITRATERLYISAQYSDSAVPSDFLYYYLPERYYNNENSRTPFTEFTTPFAGLDMDVRGLVCAARSQILRASSMKEEFGNSVGNAGSANSSDSENSKSRNAIIDAAQTLQLLKENGVFCADPFEWDFMSDVDDYVDEKSSVGKDNEKASSAKKTNSVVSLSPSAVDSLWACPVCGLVNRQLLGPQPGSAATYFGTLIHETARWASENQHYDMPETEVDETEVDETEATNNSADYSPYSPLVRRSNAIANLMENYYLSIAPELADIRDSKEHYSALAREKNIKRALHAIAQYFVTSYDQSTYALNSKKSENGILESLTKSEKSLESSIGRLQQAYCELQTSAHFGFNDITRVLNNTFKNANLQTVTTHDCYELMGALVGGWPDGASEDMQVHIHGRIDRMEKRINSDGSEHIRLLDYKTGKPLTASGVFNDLQLVCYQLALLFSDENPLIDASNAPIISRSVLFHVAKNDYPAQDHNVAENVYQPPLCVKNTLNNNPLELRVGFKNMARLLDCPQLDDIAKNCPENVSENAWQSFTSLNQSAKWSLTMISRVCYAAAAARSHKIIAHPTSEHLKYCNGKQVCPACAGCIDTVYEVL</sequence>
<evidence type="ECO:0000313" key="7">
    <source>
        <dbReference type="EMBL" id="PKZ19818.1"/>
    </source>
</evidence>
<keyword evidence="8" id="KW-1185">Reference proteome</keyword>
<dbReference type="InterPro" id="IPR038726">
    <property type="entry name" value="PDDEXK_AddAB-type"/>
</dbReference>
<keyword evidence="3 7" id="KW-0547">Nucleotide-binding</keyword>
<keyword evidence="5" id="KW-0234">DNA repair</keyword>
<accession>A0ABX4SF55</accession>
<dbReference type="Pfam" id="PF12705">
    <property type="entry name" value="PDDEXK_1"/>
    <property type="match status" value="1"/>
</dbReference>